<dbReference type="PANTHER" id="PTHR14428">
    <property type="entry name" value="NUCLEOLAR COMPLEX PROTEIN 3"/>
    <property type="match status" value="1"/>
</dbReference>
<dbReference type="OrthoDB" id="10263597at2759"/>
<dbReference type="STRING" id="1684307.A0A316UAV8"/>
<dbReference type="GO" id="GO:0042254">
    <property type="term" value="P:ribosome biogenesis"/>
    <property type="evidence" value="ECO:0007669"/>
    <property type="project" value="UniProtKB-KW"/>
</dbReference>
<feature type="compositionally biased region" description="Basic and acidic residues" evidence="6">
    <location>
        <begin position="43"/>
        <end position="55"/>
    </location>
</feature>
<reference evidence="9 10" key="1">
    <citation type="journal article" date="2018" name="Mol. Biol. Evol.">
        <title>Broad Genomic Sampling Reveals a Smut Pathogenic Ancestry of the Fungal Clade Ustilaginomycotina.</title>
        <authorList>
            <person name="Kijpornyongpan T."/>
            <person name="Mondo S.J."/>
            <person name="Barry K."/>
            <person name="Sandor L."/>
            <person name="Lee J."/>
            <person name="Lipzen A."/>
            <person name="Pangilinan J."/>
            <person name="LaButti K."/>
            <person name="Hainaut M."/>
            <person name="Henrissat B."/>
            <person name="Grigoriev I.V."/>
            <person name="Spatafora J.W."/>
            <person name="Aime M.C."/>
        </authorList>
    </citation>
    <scope>NUCLEOTIDE SEQUENCE [LARGE SCALE GENOMIC DNA]</scope>
    <source>
        <strain evidence="9 10">MCA 4718</strain>
    </source>
</reference>
<dbReference type="Pfam" id="PF07540">
    <property type="entry name" value="NOC3p"/>
    <property type="match status" value="1"/>
</dbReference>
<feature type="compositionally biased region" description="Basic and acidic residues" evidence="6">
    <location>
        <begin position="423"/>
        <end position="464"/>
    </location>
</feature>
<feature type="compositionally biased region" description="Acidic residues" evidence="6">
    <location>
        <begin position="32"/>
        <end position="42"/>
    </location>
</feature>
<dbReference type="InterPro" id="IPR005612">
    <property type="entry name" value="CCAAT-binding_factor"/>
</dbReference>
<comment type="function">
    <text evidence="5">Required for synthesis of 60S ribosomal subunits and the transport of pre-ribosomes from the nucleoplasm to the cytoplasm.</text>
</comment>
<feature type="domain" description="CCAAT-binding factor" evidence="7">
    <location>
        <begin position="533"/>
        <end position="699"/>
    </location>
</feature>
<dbReference type="RefSeq" id="XP_025348771.1">
    <property type="nucleotide sequence ID" value="XM_025493697.1"/>
</dbReference>
<evidence type="ECO:0000313" key="9">
    <source>
        <dbReference type="EMBL" id="PWN21611.1"/>
    </source>
</evidence>
<protein>
    <recommendedName>
        <fullName evidence="5">Nucleolar complex-associated protein 3</fullName>
    </recommendedName>
</protein>
<name>A0A316UAV8_9BASI</name>
<dbReference type="PANTHER" id="PTHR14428:SF5">
    <property type="entry name" value="NUCLEOLAR COMPLEX PROTEIN 3 HOMOLOG"/>
    <property type="match status" value="1"/>
</dbReference>
<keyword evidence="4" id="KW-0539">Nucleus</keyword>
<dbReference type="GO" id="GO:0005730">
    <property type="term" value="C:nucleolus"/>
    <property type="evidence" value="ECO:0007669"/>
    <property type="project" value="UniProtKB-SubCell"/>
</dbReference>
<comment type="similarity">
    <text evidence="2 5">Belongs to the CBF/MAK21 family.</text>
</comment>
<evidence type="ECO:0000256" key="2">
    <source>
        <dbReference type="ARBA" id="ARBA00007797"/>
    </source>
</evidence>
<evidence type="ECO:0000313" key="10">
    <source>
        <dbReference type="Proteomes" id="UP000245942"/>
    </source>
</evidence>
<dbReference type="GO" id="GO:0006270">
    <property type="term" value="P:DNA replication initiation"/>
    <property type="evidence" value="ECO:0007669"/>
    <property type="project" value="TreeGrafter"/>
</dbReference>
<feature type="compositionally biased region" description="Acidic residues" evidence="6">
    <location>
        <begin position="117"/>
        <end position="127"/>
    </location>
</feature>
<feature type="compositionally biased region" description="Basic residues" evidence="6">
    <location>
        <begin position="412"/>
        <end position="422"/>
    </location>
</feature>
<feature type="region of interest" description="Disordered" evidence="6">
    <location>
        <begin position="1"/>
        <end position="138"/>
    </location>
</feature>
<dbReference type="PIRSF" id="PIRSF028977">
    <property type="entry name" value="Nucleolar_complex_p3"/>
    <property type="match status" value="1"/>
</dbReference>
<evidence type="ECO:0000256" key="3">
    <source>
        <dbReference type="ARBA" id="ARBA00023054"/>
    </source>
</evidence>
<dbReference type="GeneID" id="37015431"/>
<feature type="compositionally biased region" description="Acidic residues" evidence="6">
    <location>
        <begin position="7"/>
        <end position="25"/>
    </location>
</feature>
<evidence type="ECO:0000256" key="5">
    <source>
        <dbReference type="PIRNR" id="PIRNR028977"/>
    </source>
</evidence>
<dbReference type="Proteomes" id="UP000245942">
    <property type="component" value="Unassembled WGS sequence"/>
</dbReference>
<comment type="subcellular location">
    <subcellularLocation>
        <location evidence="1 5">Nucleus</location>
        <location evidence="1 5">Nucleolus</location>
    </subcellularLocation>
</comment>
<feature type="domain" description="Nucleolar complex-associated protein 3 N-terminal" evidence="8">
    <location>
        <begin position="168"/>
        <end position="278"/>
    </location>
</feature>
<evidence type="ECO:0000259" key="7">
    <source>
        <dbReference type="Pfam" id="PF03914"/>
    </source>
</evidence>
<evidence type="ECO:0000256" key="1">
    <source>
        <dbReference type="ARBA" id="ARBA00004604"/>
    </source>
</evidence>
<organism evidence="9 10">
    <name type="scientific">Pseudomicrostroma glucosiphilum</name>
    <dbReference type="NCBI Taxonomy" id="1684307"/>
    <lineage>
        <taxon>Eukaryota</taxon>
        <taxon>Fungi</taxon>
        <taxon>Dikarya</taxon>
        <taxon>Basidiomycota</taxon>
        <taxon>Ustilaginomycotina</taxon>
        <taxon>Exobasidiomycetes</taxon>
        <taxon>Microstromatales</taxon>
        <taxon>Microstromatales incertae sedis</taxon>
        <taxon>Pseudomicrostroma</taxon>
    </lineage>
</organism>
<dbReference type="Pfam" id="PF03914">
    <property type="entry name" value="CBF"/>
    <property type="match status" value="1"/>
</dbReference>
<evidence type="ECO:0000259" key="8">
    <source>
        <dbReference type="Pfam" id="PF07540"/>
    </source>
</evidence>
<accession>A0A316UAV8</accession>
<evidence type="ECO:0000256" key="6">
    <source>
        <dbReference type="SAM" id="MobiDB-lite"/>
    </source>
</evidence>
<gene>
    <name evidence="9" type="ORF">BCV69DRAFT_290115</name>
</gene>
<dbReference type="InterPro" id="IPR016903">
    <property type="entry name" value="Nucleolar_cplx-assoc_3"/>
</dbReference>
<keyword evidence="10" id="KW-1185">Reference proteome</keyword>
<dbReference type="GO" id="GO:0003682">
    <property type="term" value="F:chromatin binding"/>
    <property type="evidence" value="ECO:0007669"/>
    <property type="project" value="TreeGrafter"/>
</dbReference>
<sequence length="711" mass="79109">MEGASESSDEDDGFADLASDDDFDSEASFSDESNDESSDGEDGGDKAERLHEERLKARRKREQAEEAQEAQTSKRKRLPVRDDDSEGDSSEGSTSAKPEKKKKSRAIHAVQVADAPSSEEEEDLEELEAQRRAQQQPLSTITSGARFGLQAPYSIMLLKPRSARVAAAREQIARLSTDIVGDPEVSIGLLRRLSVFAQSTIARPEHDSMAREKGLPTKIEVDDAIRGAALLSLTAVYVDVLPGYRIRALTEKEKEEKVNQETQRRRDYEQGLVDVYRTHLETCEKVLRDKSQISSIALRSMSILLTRATHFNYRTNLTGALVSQLSRRSWSADSQLCADSLIEVLKRDLGGEVSLEVVRLLNRMIKERHYKINAKVLNILLHLRLKDELGGRRSGTVYADRVKKDSDEAANKKKFQSGKGKAKPRDVRKGKGEHLSKTQVKKMREVKEAERDMKEAEAEIDKEERDRNQTETLKLLFVLYFSILKAYEAPGPLLGAALEGLARFAHRVNVDFFRDLLAVLRKHEPVQDDLRKALLCLVTAFELLSGQGEALNIDLSDMVGHLYSVMLPLCSSPSIEEVPIVVGQSIAQTTGNSSSPNLLLRAVDLCLLRPRLSELPSERSAAFVKRMLVCALYTPANTALRLLGVVRSMIGKDPKLEALLDTEDRAKNGRYDPLGEDVEAARPLGAGEVAWELHLLAQNISNIIKPSPITL</sequence>
<proteinExistence type="inferred from homology"/>
<keyword evidence="3" id="KW-0175">Coiled coil</keyword>
<dbReference type="AlphaFoldDB" id="A0A316UAV8"/>
<dbReference type="InterPro" id="IPR011501">
    <property type="entry name" value="Noc3_N"/>
</dbReference>
<dbReference type="EMBL" id="KZ819325">
    <property type="protein sequence ID" value="PWN21611.1"/>
    <property type="molecule type" value="Genomic_DNA"/>
</dbReference>
<keyword evidence="5" id="KW-0690">Ribosome biogenesis</keyword>
<evidence type="ECO:0000256" key="4">
    <source>
        <dbReference type="ARBA" id="ARBA00023242"/>
    </source>
</evidence>
<feature type="region of interest" description="Disordered" evidence="6">
    <location>
        <begin position="409"/>
        <end position="464"/>
    </location>
</feature>